<dbReference type="PANTHER" id="PTHR46202:SF1">
    <property type="entry name" value="DNA EXCISION REPAIR PROTEIN ERCC-8"/>
    <property type="match status" value="1"/>
</dbReference>
<accession>A0AAV9QBA9</accession>
<dbReference type="GO" id="GO:0031464">
    <property type="term" value="C:Cul4A-RING E3 ubiquitin ligase complex"/>
    <property type="evidence" value="ECO:0007669"/>
    <property type="project" value="TreeGrafter"/>
</dbReference>
<evidence type="ECO:0000256" key="6">
    <source>
        <dbReference type="SAM" id="MobiDB-lite"/>
    </source>
</evidence>
<evidence type="ECO:0000313" key="7">
    <source>
        <dbReference type="EMBL" id="KAK5536799.1"/>
    </source>
</evidence>
<evidence type="ECO:0000313" key="8">
    <source>
        <dbReference type="Proteomes" id="UP001345827"/>
    </source>
</evidence>
<organism evidence="7 8">
    <name type="scientific">Vermiconidia calcicola</name>
    <dbReference type="NCBI Taxonomy" id="1690605"/>
    <lineage>
        <taxon>Eukaryota</taxon>
        <taxon>Fungi</taxon>
        <taxon>Dikarya</taxon>
        <taxon>Ascomycota</taxon>
        <taxon>Pezizomycotina</taxon>
        <taxon>Dothideomycetes</taxon>
        <taxon>Dothideomycetidae</taxon>
        <taxon>Mycosphaerellales</taxon>
        <taxon>Extremaceae</taxon>
        <taxon>Vermiconidia</taxon>
    </lineage>
</organism>
<dbReference type="SUPFAM" id="SSF50978">
    <property type="entry name" value="WD40 repeat-like"/>
    <property type="match status" value="1"/>
</dbReference>
<proteinExistence type="predicted"/>
<dbReference type="Pfam" id="PF00400">
    <property type="entry name" value="WD40"/>
    <property type="match status" value="4"/>
</dbReference>
<keyword evidence="8" id="KW-1185">Reference proteome</keyword>
<feature type="repeat" description="WD" evidence="5">
    <location>
        <begin position="204"/>
        <end position="246"/>
    </location>
</feature>
<name>A0AAV9QBA9_9PEZI</name>
<feature type="compositionally biased region" description="Polar residues" evidence="6">
    <location>
        <begin position="487"/>
        <end position="496"/>
    </location>
</feature>
<dbReference type="SMART" id="SM00320">
    <property type="entry name" value="WD40"/>
    <property type="match status" value="4"/>
</dbReference>
<dbReference type="Gene3D" id="2.130.10.10">
    <property type="entry name" value="YVTN repeat-like/Quinoprotein amine dehydrogenase"/>
    <property type="match status" value="1"/>
</dbReference>
<feature type="repeat" description="WD" evidence="5">
    <location>
        <begin position="57"/>
        <end position="92"/>
    </location>
</feature>
<evidence type="ECO:0000256" key="1">
    <source>
        <dbReference type="ARBA" id="ARBA00022574"/>
    </source>
</evidence>
<dbReference type="SUPFAM" id="SSF50960">
    <property type="entry name" value="TolB, C-terminal domain"/>
    <property type="match status" value="1"/>
</dbReference>
<keyword evidence="1 5" id="KW-0853">WD repeat</keyword>
<dbReference type="InterPro" id="IPR019775">
    <property type="entry name" value="WD40_repeat_CS"/>
</dbReference>
<evidence type="ECO:0000256" key="2">
    <source>
        <dbReference type="ARBA" id="ARBA00022737"/>
    </source>
</evidence>
<dbReference type="GO" id="GO:0000209">
    <property type="term" value="P:protein polyubiquitination"/>
    <property type="evidence" value="ECO:0007669"/>
    <property type="project" value="TreeGrafter"/>
</dbReference>
<feature type="compositionally biased region" description="Gly residues" evidence="6">
    <location>
        <begin position="393"/>
        <end position="414"/>
    </location>
</feature>
<gene>
    <name evidence="7" type="ORF">LTR25_005473</name>
</gene>
<protein>
    <recommendedName>
        <fullName evidence="9">DNA excision repair protein ERCC-8</fullName>
    </recommendedName>
</protein>
<dbReference type="PROSITE" id="PS50294">
    <property type="entry name" value="WD_REPEATS_REGION"/>
    <property type="match status" value="2"/>
</dbReference>
<evidence type="ECO:0008006" key="9">
    <source>
        <dbReference type="Google" id="ProtNLM"/>
    </source>
</evidence>
<keyword evidence="3" id="KW-0227">DNA damage</keyword>
<comment type="caution">
    <text evidence="7">The sequence shown here is derived from an EMBL/GenBank/DDBJ whole genome shotgun (WGS) entry which is preliminary data.</text>
</comment>
<keyword evidence="2" id="KW-0677">Repeat</keyword>
<sequence>MNQLRLAQCLGTVSSPSYRRHHNENLINTLAHDKKTTFSYLKPDTSSHDSNTSSSPSIAHQAGVNCLTIDHNEGRYLISGGADSSIRLWDLEQPLLTPSPTYNPVTTLARGAPSSHTHALTSLSIYPFDPTPSTLISTSYDKTLKLTSITPSSLSVVHTFDLDFIPYTHALSPVPDSSPLIAVGTAHPAIRLLDLRSGLSTHSLSGPNGAIYTLSWSPRSSHVLCSGSTDGKVLFFDIRRANAAFASLDLDDAIGVVGETPSSGLGARPDHLHLDFNAVAHNGAVTSVQWTPSGDKIVTAGHDQRIRVWDAATGRNDLVHFGPRIRNERQGDLKPLLSPAGMHDTGRESLFWPNDDGRGMIFQHHLREGHLLRILKTEGIRIAEVQAAKGSRSRGGGGGSGAGGRSGSGGGGGSNVARLTSGGRISALVWRVDAPVGEGVEMYTAHGDGRICAWTPKPRTSKAGEDDDEEVEDDAKKPPASASASSFQTPLNTQDGENVDATTPAMDEAERRRKRKRDLIGDLVEGLTRRPMPFS</sequence>
<keyword evidence="4" id="KW-0234">DNA repair</keyword>
<feature type="repeat" description="WD" evidence="5">
    <location>
        <begin position="278"/>
        <end position="319"/>
    </location>
</feature>
<dbReference type="InterPro" id="IPR015943">
    <property type="entry name" value="WD40/YVTN_repeat-like_dom_sf"/>
</dbReference>
<evidence type="ECO:0000256" key="4">
    <source>
        <dbReference type="ARBA" id="ARBA00023204"/>
    </source>
</evidence>
<reference evidence="7 8" key="1">
    <citation type="submission" date="2023-06" db="EMBL/GenBank/DDBJ databases">
        <title>Black Yeasts Isolated from many extreme environments.</title>
        <authorList>
            <person name="Coleine C."/>
            <person name="Stajich J.E."/>
            <person name="Selbmann L."/>
        </authorList>
    </citation>
    <scope>NUCLEOTIDE SEQUENCE [LARGE SCALE GENOMIC DNA]</scope>
    <source>
        <strain evidence="7 8">CCFEE 5887</strain>
    </source>
</reference>
<evidence type="ECO:0000256" key="3">
    <source>
        <dbReference type="ARBA" id="ARBA00022763"/>
    </source>
</evidence>
<dbReference type="InterPro" id="IPR036322">
    <property type="entry name" value="WD40_repeat_dom_sf"/>
</dbReference>
<dbReference type="GO" id="GO:0043161">
    <property type="term" value="P:proteasome-mediated ubiquitin-dependent protein catabolic process"/>
    <property type="evidence" value="ECO:0007669"/>
    <property type="project" value="TreeGrafter"/>
</dbReference>
<evidence type="ECO:0000256" key="5">
    <source>
        <dbReference type="PROSITE-ProRule" id="PRU00221"/>
    </source>
</evidence>
<dbReference type="InterPro" id="IPR020472">
    <property type="entry name" value="WD40_PAC1"/>
</dbReference>
<dbReference type="AlphaFoldDB" id="A0AAV9QBA9"/>
<dbReference type="Proteomes" id="UP001345827">
    <property type="component" value="Unassembled WGS sequence"/>
</dbReference>
<dbReference type="InterPro" id="IPR001680">
    <property type="entry name" value="WD40_rpt"/>
</dbReference>
<dbReference type="PRINTS" id="PR00320">
    <property type="entry name" value="GPROTEINBRPT"/>
</dbReference>
<dbReference type="GO" id="GO:0006283">
    <property type="term" value="P:transcription-coupled nucleotide-excision repair"/>
    <property type="evidence" value="ECO:0007669"/>
    <property type="project" value="InterPro"/>
</dbReference>
<dbReference type="InterPro" id="IPR042238">
    <property type="entry name" value="Rad28/ERCC8/Ckn1/ATCSA-1"/>
</dbReference>
<dbReference type="GO" id="GO:0000109">
    <property type="term" value="C:nucleotide-excision repair complex"/>
    <property type="evidence" value="ECO:0007669"/>
    <property type="project" value="TreeGrafter"/>
</dbReference>
<dbReference type="EMBL" id="JAXLQG010000008">
    <property type="protein sequence ID" value="KAK5536799.1"/>
    <property type="molecule type" value="Genomic_DNA"/>
</dbReference>
<dbReference type="PROSITE" id="PS50082">
    <property type="entry name" value="WD_REPEATS_2"/>
    <property type="match status" value="3"/>
</dbReference>
<feature type="region of interest" description="Disordered" evidence="6">
    <location>
        <begin position="452"/>
        <end position="535"/>
    </location>
</feature>
<dbReference type="PANTHER" id="PTHR46202">
    <property type="entry name" value="DNA EXCISION REPAIR PROTEIN ERCC-8"/>
    <property type="match status" value="1"/>
</dbReference>
<feature type="region of interest" description="Disordered" evidence="6">
    <location>
        <begin position="386"/>
        <end position="417"/>
    </location>
</feature>
<dbReference type="PROSITE" id="PS00678">
    <property type="entry name" value="WD_REPEATS_1"/>
    <property type="match status" value="2"/>
</dbReference>